<dbReference type="AlphaFoldDB" id="A0A6A6VTM8"/>
<evidence type="ECO:0000313" key="2">
    <source>
        <dbReference type="EMBL" id="KAF2753505.1"/>
    </source>
</evidence>
<dbReference type="RefSeq" id="XP_033595956.1">
    <property type="nucleotide sequence ID" value="XM_033747671.1"/>
</dbReference>
<feature type="region of interest" description="Disordered" evidence="1">
    <location>
        <begin position="1"/>
        <end position="82"/>
    </location>
</feature>
<dbReference type="InterPro" id="IPR007250">
    <property type="entry name" value="HSP9_HSP12"/>
</dbReference>
<reference evidence="2" key="1">
    <citation type="journal article" date="2020" name="Stud. Mycol.">
        <title>101 Dothideomycetes genomes: a test case for predicting lifestyles and emergence of pathogens.</title>
        <authorList>
            <person name="Haridas S."/>
            <person name="Albert R."/>
            <person name="Binder M."/>
            <person name="Bloem J."/>
            <person name="Labutti K."/>
            <person name="Salamov A."/>
            <person name="Andreopoulos B."/>
            <person name="Baker S."/>
            <person name="Barry K."/>
            <person name="Bills G."/>
            <person name="Bluhm B."/>
            <person name="Cannon C."/>
            <person name="Castanera R."/>
            <person name="Culley D."/>
            <person name="Daum C."/>
            <person name="Ezra D."/>
            <person name="Gonzalez J."/>
            <person name="Henrissat B."/>
            <person name="Kuo A."/>
            <person name="Liang C."/>
            <person name="Lipzen A."/>
            <person name="Lutzoni F."/>
            <person name="Magnuson J."/>
            <person name="Mondo S."/>
            <person name="Nolan M."/>
            <person name="Ohm R."/>
            <person name="Pangilinan J."/>
            <person name="Park H.-J."/>
            <person name="Ramirez L."/>
            <person name="Alfaro M."/>
            <person name="Sun H."/>
            <person name="Tritt A."/>
            <person name="Yoshinaga Y."/>
            <person name="Zwiers L.-H."/>
            <person name="Turgeon B."/>
            <person name="Goodwin S."/>
            <person name="Spatafora J."/>
            <person name="Crous P."/>
            <person name="Grigoriev I."/>
        </authorList>
    </citation>
    <scope>NUCLEOTIDE SEQUENCE</scope>
    <source>
        <strain evidence="2">CBS 121739</strain>
    </source>
</reference>
<dbReference type="Pfam" id="PF04119">
    <property type="entry name" value="HSP9_HSP12"/>
    <property type="match status" value="1"/>
</dbReference>
<dbReference type="OrthoDB" id="2348401at2759"/>
<dbReference type="GeneID" id="54488725"/>
<dbReference type="PIRSF" id="PIRSF002590">
    <property type="entry name" value="HSP9/HSP12_fun"/>
    <property type="match status" value="1"/>
</dbReference>
<dbReference type="EMBL" id="ML996584">
    <property type="protein sequence ID" value="KAF2753505.1"/>
    <property type="molecule type" value="Genomic_DNA"/>
</dbReference>
<organism evidence="2 3">
    <name type="scientific">Pseudovirgaria hyperparasitica</name>
    <dbReference type="NCBI Taxonomy" id="470096"/>
    <lineage>
        <taxon>Eukaryota</taxon>
        <taxon>Fungi</taxon>
        <taxon>Dikarya</taxon>
        <taxon>Ascomycota</taxon>
        <taxon>Pezizomycotina</taxon>
        <taxon>Dothideomycetes</taxon>
        <taxon>Dothideomycetes incertae sedis</taxon>
        <taxon>Acrospermales</taxon>
        <taxon>Acrospermaceae</taxon>
        <taxon>Pseudovirgaria</taxon>
    </lineage>
</organism>
<feature type="compositionally biased region" description="Basic and acidic residues" evidence="1">
    <location>
        <begin position="1"/>
        <end position="30"/>
    </location>
</feature>
<evidence type="ECO:0008006" key="4">
    <source>
        <dbReference type="Google" id="ProtNLM"/>
    </source>
</evidence>
<evidence type="ECO:0000313" key="3">
    <source>
        <dbReference type="Proteomes" id="UP000799437"/>
    </source>
</evidence>
<sequence>MTDAFRKDATTQAKEKVKPDSEKSMLEKGTEAVTGGADNAAGKAQPSGEKGIGQKLTDSTKGSGESGEGLLDQAKNALGGGK</sequence>
<keyword evidence="3" id="KW-1185">Reference proteome</keyword>
<protein>
    <recommendedName>
        <fullName evidence="4">Chaperone/heat shock protein Hsp12</fullName>
    </recommendedName>
</protein>
<evidence type="ECO:0000256" key="1">
    <source>
        <dbReference type="SAM" id="MobiDB-lite"/>
    </source>
</evidence>
<gene>
    <name evidence="2" type="ORF">EJ05DRAFT_505137</name>
</gene>
<name>A0A6A6VTM8_9PEZI</name>
<dbReference type="Proteomes" id="UP000799437">
    <property type="component" value="Unassembled WGS sequence"/>
</dbReference>
<dbReference type="Gene3D" id="6.10.280.100">
    <property type="match status" value="1"/>
</dbReference>
<accession>A0A6A6VTM8</accession>
<proteinExistence type="predicted"/>